<gene>
    <name evidence="3" type="ORF">RZ57_01690</name>
</gene>
<evidence type="ECO:0000313" key="3">
    <source>
        <dbReference type="EMBL" id="AKO31944.1"/>
    </source>
</evidence>
<evidence type="ECO:0000313" key="4">
    <source>
        <dbReference type="Proteomes" id="UP000060132"/>
    </source>
</evidence>
<keyword evidence="1" id="KW-0175">Coiled coil</keyword>
<evidence type="ECO:0000256" key="1">
    <source>
        <dbReference type="SAM" id="Coils"/>
    </source>
</evidence>
<sequence length="113" mass="13223">MERCGVNLTGQKVIEWRKTTLRNISLILIMLLLNLFIAILFSILTLQIDKQNRPLVTQNQQAENEINKLMQKINLLKHNGNHLKQSYLKTKEIQYFIQLIIYPYVKAVLNGCI</sequence>
<dbReference type="RefSeq" id="WP_041603363.1">
    <property type="nucleotide sequence ID" value="NZ_CP011225.1"/>
</dbReference>
<keyword evidence="2" id="KW-0812">Transmembrane</keyword>
<keyword evidence="2" id="KW-0472">Membrane</keyword>
<protein>
    <submittedName>
        <fullName evidence="3">Uncharacterized protein</fullName>
    </submittedName>
</protein>
<accession>A0AAC8UBG8</accession>
<name>A0AAC8UBG8_HAEDC</name>
<dbReference type="AlphaFoldDB" id="A0AAC8UBG8"/>
<evidence type="ECO:0000256" key="2">
    <source>
        <dbReference type="SAM" id="Phobius"/>
    </source>
</evidence>
<feature type="coiled-coil region" evidence="1">
    <location>
        <begin position="52"/>
        <end position="79"/>
    </location>
</feature>
<keyword evidence="2" id="KW-1133">Transmembrane helix</keyword>
<dbReference type="Proteomes" id="UP000060132">
    <property type="component" value="Chromosome"/>
</dbReference>
<dbReference type="EMBL" id="CP011219">
    <property type="protein sequence ID" value="AKO31944.1"/>
    <property type="molecule type" value="Genomic_DNA"/>
</dbReference>
<feature type="transmembrane region" description="Helical" evidence="2">
    <location>
        <begin position="24"/>
        <end position="46"/>
    </location>
</feature>
<reference evidence="3 4" key="1">
    <citation type="journal article" date="2015" name="PLoS Negl. Trop. Dis.">
        <title>Haemophilus ducreyi Cutaneous Ulcer Strains Are Nearly Identical to Class I Genital Ulcer Strains.</title>
        <authorList>
            <person name="Gangaiah D."/>
            <person name="Webb K.M."/>
            <person name="Humphreys T.L."/>
            <person name="Fortney K.R."/>
            <person name="Toh E."/>
            <person name="Tai A."/>
            <person name="Katz S.S."/>
            <person name="Pillay A."/>
            <person name="Chen C.Y."/>
            <person name="Roberts S.A."/>
            <person name="Munson R.S.Jr."/>
            <person name="Spinola S.M."/>
        </authorList>
    </citation>
    <scope>NUCLEOTIDE SEQUENCE [LARGE SCALE GENOMIC DNA]</scope>
    <source>
        <strain evidence="4">CLU2</strain>
    </source>
</reference>
<organism evidence="3 4">
    <name type="scientific">Haemophilus ducreyi</name>
    <dbReference type="NCBI Taxonomy" id="730"/>
    <lineage>
        <taxon>Bacteria</taxon>
        <taxon>Pseudomonadati</taxon>
        <taxon>Pseudomonadota</taxon>
        <taxon>Gammaproteobacteria</taxon>
        <taxon>Pasteurellales</taxon>
        <taxon>Pasteurellaceae</taxon>
        <taxon>Haemophilus</taxon>
    </lineage>
</organism>
<proteinExistence type="predicted"/>